<name>A0A6N3DZF7_STRSL</name>
<protein>
    <recommendedName>
        <fullName evidence="3">PF03932 family protein CutC</fullName>
    </recommendedName>
</protein>
<organism evidence="4">
    <name type="scientific">Streptococcus salivarius</name>
    <dbReference type="NCBI Taxonomy" id="1304"/>
    <lineage>
        <taxon>Bacteria</taxon>
        <taxon>Bacillati</taxon>
        <taxon>Bacillota</taxon>
        <taxon>Bacilli</taxon>
        <taxon>Lactobacillales</taxon>
        <taxon>Streptococcaceae</taxon>
        <taxon>Streptococcus</taxon>
    </lineage>
</organism>
<gene>
    <name evidence="3" type="primary">cutC</name>
    <name evidence="4" type="ORF">SSLFYP6_00422</name>
</gene>
<evidence type="ECO:0000256" key="3">
    <source>
        <dbReference type="HAMAP-Rule" id="MF_00795"/>
    </source>
</evidence>
<comment type="caution">
    <text evidence="3">Once thought to be involved in copper homeostasis, experiments in E.coli have shown this is not the case.</text>
</comment>
<dbReference type="Gene3D" id="3.20.20.380">
    <property type="entry name" value="Copper homeostasis (CutC) domain"/>
    <property type="match status" value="1"/>
</dbReference>
<evidence type="ECO:0000313" key="4">
    <source>
        <dbReference type="EMBL" id="VYU33235.1"/>
    </source>
</evidence>
<evidence type="ECO:0000256" key="1">
    <source>
        <dbReference type="ARBA" id="ARBA00007768"/>
    </source>
</evidence>
<dbReference type="InterPro" id="IPR005627">
    <property type="entry name" value="CutC-like"/>
</dbReference>
<reference evidence="4" key="1">
    <citation type="submission" date="2019-11" db="EMBL/GenBank/DDBJ databases">
        <authorList>
            <person name="Feng L."/>
        </authorList>
    </citation>
    <scope>NUCLEOTIDE SEQUENCE</scope>
    <source>
        <strain evidence="4">SSalivariusLFYP6</strain>
    </source>
</reference>
<dbReference type="RefSeq" id="WP_156685480.1">
    <property type="nucleotide sequence ID" value="NZ_CACRUJ010000015.1"/>
</dbReference>
<evidence type="ECO:0000256" key="2">
    <source>
        <dbReference type="ARBA" id="ARBA00022490"/>
    </source>
</evidence>
<dbReference type="FunFam" id="3.20.20.380:FF:000003">
    <property type="entry name" value="Copper homeostasis protein CutC"/>
    <property type="match status" value="1"/>
</dbReference>
<dbReference type="SUPFAM" id="SSF110395">
    <property type="entry name" value="CutC-like"/>
    <property type="match status" value="1"/>
</dbReference>
<dbReference type="EMBL" id="CACRUJ010000015">
    <property type="protein sequence ID" value="VYU33235.1"/>
    <property type="molecule type" value="Genomic_DNA"/>
</dbReference>
<sequence length="211" mass="22963">MPIYEFCAENVTYLEKAFQAGAQRVELCDNLAVGGTTPSYGVIKAAVELAKDYQAKVIVMIRPRGGDFVYIQQELAIMLEDIKCARELGVDGFALGALTSENQLDTKALKTLLDAGRGLEVTMHMAFDQIPKAAQPSAIQWLKDHGVTRLLTRAGTPETALDLRLKRYAELVQLADGQLDILAGGGISVANRDQFLAILGLEQVHGTRVVF</sequence>
<dbReference type="Pfam" id="PF03932">
    <property type="entry name" value="CutC"/>
    <property type="match status" value="1"/>
</dbReference>
<dbReference type="AlphaFoldDB" id="A0A6N3DZF7"/>
<comment type="subcellular location">
    <subcellularLocation>
        <location evidence="3">Cytoplasm</location>
    </subcellularLocation>
</comment>
<dbReference type="GO" id="GO:0005507">
    <property type="term" value="F:copper ion binding"/>
    <property type="evidence" value="ECO:0007669"/>
    <property type="project" value="TreeGrafter"/>
</dbReference>
<keyword evidence="2 3" id="KW-0963">Cytoplasm</keyword>
<dbReference type="InterPro" id="IPR036822">
    <property type="entry name" value="CutC-like_dom_sf"/>
</dbReference>
<comment type="similarity">
    <text evidence="1 3">Belongs to the CutC family.</text>
</comment>
<dbReference type="HAMAP" id="MF_00795">
    <property type="entry name" value="CutC"/>
    <property type="match status" value="1"/>
</dbReference>
<dbReference type="GO" id="GO:0005737">
    <property type="term" value="C:cytoplasm"/>
    <property type="evidence" value="ECO:0007669"/>
    <property type="project" value="UniProtKB-SubCell"/>
</dbReference>
<dbReference type="PANTHER" id="PTHR12598">
    <property type="entry name" value="COPPER HOMEOSTASIS PROTEIN CUTC"/>
    <property type="match status" value="1"/>
</dbReference>
<proteinExistence type="inferred from homology"/>
<accession>A0A6N3DZF7</accession>
<dbReference type="PANTHER" id="PTHR12598:SF0">
    <property type="entry name" value="COPPER HOMEOSTASIS PROTEIN CUTC HOMOLOG"/>
    <property type="match status" value="1"/>
</dbReference>